<comment type="similarity">
    <text evidence="2">Belongs to the CpxP/Spy family.</text>
</comment>
<evidence type="ECO:0000256" key="5">
    <source>
        <dbReference type="SAM" id="Coils"/>
    </source>
</evidence>
<dbReference type="Pfam" id="PF13801">
    <property type="entry name" value="Metal_resist"/>
    <property type="match status" value="1"/>
</dbReference>
<evidence type="ECO:0000256" key="4">
    <source>
        <dbReference type="ARBA" id="ARBA00022764"/>
    </source>
</evidence>
<organism evidence="8 9">
    <name type="scientific">Desulfuromonas thiophila</name>
    <dbReference type="NCBI Taxonomy" id="57664"/>
    <lineage>
        <taxon>Bacteria</taxon>
        <taxon>Pseudomonadati</taxon>
        <taxon>Thermodesulfobacteriota</taxon>
        <taxon>Desulfuromonadia</taxon>
        <taxon>Desulfuromonadales</taxon>
        <taxon>Desulfuromonadaceae</taxon>
        <taxon>Desulfuromonas</taxon>
    </lineage>
</organism>
<evidence type="ECO:0000256" key="2">
    <source>
        <dbReference type="ARBA" id="ARBA00008441"/>
    </source>
</evidence>
<dbReference type="GO" id="GO:0030288">
    <property type="term" value="C:outer membrane-bounded periplasmic space"/>
    <property type="evidence" value="ECO:0007669"/>
    <property type="project" value="TreeGrafter"/>
</dbReference>
<comment type="subcellular location">
    <subcellularLocation>
        <location evidence="1">Periplasm</location>
    </subcellularLocation>
</comment>
<keyword evidence="4" id="KW-0574">Periplasm</keyword>
<protein>
    <submittedName>
        <fullName evidence="8">Protein CpxP</fullName>
    </submittedName>
</protein>
<dbReference type="InterPro" id="IPR052211">
    <property type="entry name" value="Cpx_auxiliary_protein"/>
</dbReference>
<evidence type="ECO:0000313" key="8">
    <source>
        <dbReference type="EMBL" id="SDD96925.1"/>
    </source>
</evidence>
<feature type="compositionally biased region" description="Polar residues" evidence="6">
    <location>
        <begin position="188"/>
        <end position="197"/>
    </location>
</feature>
<dbReference type="CDD" id="cd09916">
    <property type="entry name" value="CpxP_like"/>
    <property type="match status" value="1"/>
</dbReference>
<dbReference type="EMBL" id="FNAQ01000002">
    <property type="protein sequence ID" value="SDD96925.1"/>
    <property type="molecule type" value="Genomic_DNA"/>
</dbReference>
<accession>A0A1G6Z503</accession>
<feature type="chain" id="PRO_5017240510" evidence="7">
    <location>
        <begin position="25"/>
        <end position="197"/>
    </location>
</feature>
<reference evidence="9" key="1">
    <citation type="submission" date="2016-10" db="EMBL/GenBank/DDBJ databases">
        <authorList>
            <person name="Varghese N."/>
            <person name="Submissions S."/>
        </authorList>
    </citation>
    <scope>NUCLEOTIDE SEQUENCE [LARGE SCALE GENOMIC DNA]</scope>
    <source>
        <strain evidence="9">DSM 8987</strain>
    </source>
</reference>
<evidence type="ECO:0000256" key="3">
    <source>
        <dbReference type="ARBA" id="ARBA00022729"/>
    </source>
</evidence>
<dbReference type="AlphaFoldDB" id="A0A1G6Z503"/>
<evidence type="ECO:0000256" key="6">
    <source>
        <dbReference type="SAM" id="MobiDB-lite"/>
    </source>
</evidence>
<keyword evidence="3 7" id="KW-0732">Signal</keyword>
<name>A0A1G6Z503_9BACT</name>
<gene>
    <name evidence="8" type="ORF">SAMN05661003_102274</name>
</gene>
<dbReference type="Proteomes" id="UP000243205">
    <property type="component" value="Unassembled WGS sequence"/>
</dbReference>
<feature type="signal peptide" evidence="7">
    <location>
        <begin position="1"/>
        <end position="24"/>
    </location>
</feature>
<evidence type="ECO:0000256" key="1">
    <source>
        <dbReference type="ARBA" id="ARBA00004418"/>
    </source>
</evidence>
<dbReference type="Gene3D" id="1.20.120.1490">
    <property type="match status" value="1"/>
</dbReference>
<dbReference type="InterPro" id="IPR025961">
    <property type="entry name" value="Metal_resist"/>
</dbReference>
<dbReference type="InterPro" id="IPR012899">
    <property type="entry name" value="LTXXQ"/>
</dbReference>
<proteinExistence type="inferred from homology"/>
<feature type="coiled-coil region" evidence="5">
    <location>
        <begin position="58"/>
        <end position="99"/>
    </location>
</feature>
<dbReference type="RefSeq" id="WP_092076350.1">
    <property type="nucleotide sequence ID" value="NZ_FNAQ01000002.1"/>
</dbReference>
<evidence type="ECO:0000256" key="7">
    <source>
        <dbReference type="SAM" id="SignalP"/>
    </source>
</evidence>
<evidence type="ECO:0000313" key="9">
    <source>
        <dbReference type="Proteomes" id="UP000243205"/>
    </source>
</evidence>
<dbReference type="PANTHER" id="PTHR38102:SF1">
    <property type="entry name" value="PERIPLASMIC CHAPERONE SPY"/>
    <property type="match status" value="1"/>
</dbReference>
<keyword evidence="5" id="KW-0175">Coiled coil</keyword>
<dbReference type="PANTHER" id="PTHR38102">
    <property type="entry name" value="PERIPLASMIC CHAPERONE SPY"/>
    <property type="match status" value="1"/>
</dbReference>
<dbReference type="STRING" id="57664.SAMN05661003_102274"/>
<sequence length="197" mass="21544">MSQFRTLTLLTLLLSLVASGSALAWPQGGHSGPGFKHPMADKGGCSPQPFYERVAQVLELSDAQLEQIRILRQNARQQRQQLKQQMEPLRLELRQAGRDGQFNEKAVRSSAQQLAELKTQLMIEQARTRSAIHALLSPQQRELAAKLRDLCAGNCGPRQLCRPSQNDAPAGCGKGFQGRRGCCPPGSGDNSTNPTTD</sequence>
<feature type="region of interest" description="Disordered" evidence="6">
    <location>
        <begin position="163"/>
        <end position="197"/>
    </location>
</feature>
<keyword evidence="9" id="KW-1185">Reference proteome</keyword>
<dbReference type="GO" id="GO:0051082">
    <property type="term" value="F:unfolded protein binding"/>
    <property type="evidence" value="ECO:0007669"/>
    <property type="project" value="TreeGrafter"/>
</dbReference>